<dbReference type="Proteomes" id="UP001501788">
    <property type="component" value="Unassembled WGS sequence"/>
</dbReference>
<evidence type="ECO:0000256" key="1">
    <source>
        <dbReference type="SAM" id="MobiDB-lite"/>
    </source>
</evidence>
<dbReference type="PANTHER" id="PTHR34957:SF1">
    <property type="entry name" value="NUCLEAR TRANSPORT FACTOR 2 (NTF2) FAMILY PROTEIN"/>
    <property type="match status" value="1"/>
</dbReference>
<comment type="caution">
    <text evidence="3">The sequence shown here is derived from an EMBL/GenBank/DDBJ whole genome shotgun (WGS) entry which is preliminary data.</text>
</comment>
<gene>
    <name evidence="3" type="ORF">GCM10023090_24530</name>
</gene>
<accession>A0ABP8LE80</accession>
<proteinExistence type="predicted"/>
<dbReference type="CDD" id="cd00531">
    <property type="entry name" value="NTF2_like"/>
    <property type="match status" value="1"/>
</dbReference>
<dbReference type="PANTHER" id="PTHR34957">
    <property type="entry name" value="NUCLEAR TRANSPORT FACTOR 2 (NTF2) FAMILY PROTEIN"/>
    <property type="match status" value="1"/>
</dbReference>
<organism evidence="3 4">
    <name type="scientific">Acidovorax lacteus</name>
    <dbReference type="NCBI Taxonomy" id="1924988"/>
    <lineage>
        <taxon>Bacteria</taxon>
        <taxon>Pseudomonadati</taxon>
        <taxon>Pseudomonadota</taxon>
        <taxon>Betaproteobacteria</taxon>
        <taxon>Burkholderiales</taxon>
        <taxon>Comamonadaceae</taxon>
        <taxon>Acidovorax</taxon>
    </lineage>
</organism>
<sequence length="160" mass="16919">MSAPSHRSAFTMAHHRPAALMSGGSADDVETAFYEALQAGDVERLMACWADDDDIVCVHPGGARLLGAAAIRGAFEAIFAQGSLHVKISGVRRIQTLTSAVHSVCEAIEVLLPDGRHGAQILATNVYQKTPEGWRMVAHHASPGTDLEGAPSSPTGTWLH</sequence>
<dbReference type="Gene3D" id="3.10.450.50">
    <property type="match status" value="1"/>
</dbReference>
<feature type="region of interest" description="Disordered" evidence="1">
    <location>
        <begin position="141"/>
        <end position="160"/>
    </location>
</feature>
<feature type="domain" description="SnoaL-like" evidence="2">
    <location>
        <begin position="31"/>
        <end position="143"/>
    </location>
</feature>
<dbReference type="Pfam" id="PF13474">
    <property type="entry name" value="SnoaL_3"/>
    <property type="match status" value="1"/>
</dbReference>
<dbReference type="InterPro" id="IPR037401">
    <property type="entry name" value="SnoaL-like"/>
</dbReference>
<evidence type="ECO:0000313" key="3">
    <source>
        <dbReference type="EMBL" id="GAA4427348.1"/>
    </source>
</evidence>
<protein>
    <recommendedName>
        <fullName evidence="2">SnoaL-like domain-containing protein</fullName>
    </recommendedName>
</protein>
<evidence type="ECO:0000259" key="2">
    <source>
        <dbReference type="Pfam" id="PF13474"/>
    </source>
</evidence>
<dbReference type="EMBL" id="BAABEX010000028">
    <property type="protein sequence ID" value="GAA4427348.1"/>
    <property type="molecule type" value="Genomic_DNA"/>
</dbReference>
<evidence type="ECO:0000313" key="4">
    <source>
        <dbReference type="Proteomes" id="UP001501788"/>
    </source>
</evidence>
<keyword evidence="4" id="KW-1185">Reference proteome</keyword>
<name>A0ABP8LE80_9BURK</name>
<dbReference type="InterPro" id="IPR032710">
    <property type="entry name" value="NTF2-like_dom_sf"/>
</dbReference>
<reference evidence="4" key="1">
    <citation type="journal article" date="2019" name="Int. J. Syst. Evol. Microbiol.">
        <title>The Global Catalogue of Microorganisms (GCM) 10K type strain sequencing project: providing services to taxonomists for standard genome sequencing and annotation.</title>
        <authorList>
            <consortium name="The Broad Institute Genomics Platform"/>
            <consortium name="The Broad Institute Genome Sequencing Center for Infectious Disease"/>
            <person name="Wu L."/>
            <person name="Ma J."/>
        </authorList>
    </citation>
    <scope>NUCLEOTIDE SEQUENCE [LARGE SCALE GENOMIC DNA]</scope>
    <source>
        <strain evidence="4">JCM 31890</strain>
    </source>
</reference>
<dbReference type="SUPFAM" id="SSF54427">
    <property type="entry name" value="NTF2-like"/>
    <property type="match status" value="1"/>
</dbReference>